<dbReference type="EMBL" id="GBXM01084515">
    <property type="protein sequence ID" value="JAH24062.1"/>
    <property type="molecule type" value="Transcribed_RNA"/>
</dbReference>
<feature type="compositionally biased region" description="Polar residues" evidence="1">
    <location>
        <begin position="69"/>
        <end position="88"/>
    </location>
</feature>
<accession>A0A0E9R5K9</accession>
<reference evidence="2" key="1">
    <citation type="submission" date="2014-11" db="EMBL/GenBank/DDBJ databases">
        <authorList>
            <person name="Amaro Gonzalez C."/>
        </authorList>
    </citation>
    <scope>NUCLEOTIDE SEQUENCE</scope>
</reference>
<organism evidence="2">
    <name type="scientific">Anguilla anguilla</name>
    <name type="common">European freshwater eel</name>
    <name type="synonym">Muraena anguilla</name>
    <dbReference type="NCBI Taxonomy" id="7936"/>
    <lineage>
        <taxon>Eukaryota</taxon>
        <taxon>Metazoa</taxon>
        <taxon>Chordata</taxon>
        <taxon>Craniata</taxon>
        <taxon>Vertebrata</taxon>
        <taxon>Euteleostomi</taxon>
        <taxon>Actinopterygii</taxon>
        <taxon>Neopterygii</taxon>
        <taxon>Teleostei</taxon>
        <taxon>Anguilliformes</taxon>
        <taxon>Anguillidae</taxon>
        <taxon>Anguilla</taxon>
    </lineage>
</organism>
<name>A0A0E9R5K9_ANGAN</name>
<proteinExistence type="predicted"/>
<evidence type="ECO:0000313" key="2">
    <source>
        <dbReference type="EMBL" id="JAH24062.1"/>
    </source>
</evidence>
<protein>
    <submittedName>
        <fullName evidence="2">Uncharacterized protein</fullName>
    </submittedName>
</protein>
<sequence length="117" mass="13545">MHILLKNKHELRRLTNPQMLDARTGFLQTRFLHVTRSSVQLMALRRHSRSWIYLRLAKHGQIKPDKDQASTQDTMRQREQTTATQKQSRGVPEPLAEISAALRFSEHAHGPPTKGDR</sequence>
<dbReference type="AlphaFoldDB" id="A0A0E9R5K9"/>
<reference evidence="2" key="2">
    <citation type="journal article" date="2015" name="Fish Shellfish Immunol.">
        <title>Early steps in the European eel (Anguilla anguilla)-Vibrio vulnificus interaction in the gills: Role of the RtxA13 toxin.</title>
        <authorList>
            <person name="Callol A."/>
            <person name="Pajuelo D."/>
            <person name="Ebbesson L."/>
            <person name="Teles M."/>
            <person name="MacKenzie S."/>
            <person name="Amaro C."/>
        </authorList>
    </citation>
    <scope>NUCLEOTIDE SEQUENCE</scope>
</reference>
<feature type="region of interest" description="Disordered" evidence="1">
    <location>
        <begin position="62"/>
        <end position="117"/>
    </location>
</feature>
<feature type="compositionally biased region" description="Basic and acidic residues" evidence="1">
    <location>
        <begin position="104"/>
        <end position="117"/>
    </location>
</feature>
<evidence type="ECO:0000256" key="1">
    <source>
        <dbReference type="SAM" id="MobiDB-lite"/>
    </source>
</evidence>